<feature type="compositionally biased region" description="Basic and acidic residues" evidence="1">
    <location>
        <begin position="230"/>
        <end position="247"/>
    </location>
</feature>
<dbReference type="EMBL" id="JAGKQM010000006">
    <property type="protein sequence ID" value="KAH0922459.1"/>
    <property type="molecule type" value="Genomic_DNA"/>
</dbReference>
<dbReference type="Proteomes" id="UP000824890">
    <property type="component" value="Unassembled WGS sequence"/>
</dbReference>
<feature type="compositionally biased region" description="Low complexity" evidence="1">
    <location>
        <begin position="145"/>
        <end position="157"/>
    </location>
</feature>
<feature type="region of interest" description="Disordered" evidence="1">
    <location>
        <begin position="402"/>
        <end position="430"/>
    </location>
</feature>
<feature type="region of interest" description="Disordered" evidence="1">
    <location>
        <begin position="293"/>
        <end position="370"/>
    </location>
</feature>
<feature type="compositionally biased region" description="Basic and acidic residues" evidence="1">
    <location>
        <begin position="98"/>
        <end position="114"/>
    </location>
</feature>
<feature type="region of interest" description="Disordered" evidence="1">
    <location>
        <begin position="74"/>
        <end position="259"/>
    </location>
</feature>
<feature type="compositionally biased region" description="Basic and acidic residues" evidence="1">
    <location>
        <begin position="358"/>
        <end position="370"/>
    </location>
</feature>
<feature type="compositionally biased region" description="Basic and acidic residues" evidence="1">
    <location>
        <begin position="33"/>
        <end position="49"/>
    </location>
</feature>
<feature type="region of interest" description="Disordered" evidence="1">
    <location>
        <begin position="33"/>
        <end position="54"/>
    </location>
</feature>
<evidence type="ECO:0008006" key="4">
    <source>
        <dbReference type="Google" id="ProtNLM"/>
    </source>
</evidence>
<sequence length="430" mass="51305">MWTSLSSLKEKQDMPMGMFTVFLKHEELLGNRQETHRSYTRDHPQEGKASENQFWDQRGKNVWNRLEKTYQEKYPHDREKYHPYYRSSRGVNQSDGDTNERLIDQGRHSDRTRLGDSLSSSGRYSQHCSQKRTFPPPKPRRTEQSSRPSRASSDSQRTISDSHYFRRHKTLGRRSNYPGRTETRLEWQPRRRSDGMRDKHEMLNNPDRETEEERNQRIKGKQIAYESPENEPRHNGSHERHESREQRSGGFSPIEEEEINRIAEEYPHIDIDMDEEMMNDDDLLGDEMEDEITEDPEPNIVIAVPEGKSQNEEKRSQEELRTMSEKIKSSKRSAEETVSKRRSRNEGAETKWQTDQGVDSHKLRQEKMNEEPRYQRCLHLKEMLPGRKQTYGWEWDSSYSRQTEKSLLERNANGREPRHCKLRQKLWDEP</sequence>
<keyword evidence="3" id="KW-1185">Reference proteome</keyword>
<feature type="compositionally biased region" description="Basic and acidic residues" evidence="1">
    <location>
        <begin position="309"/>
        <end position="349"/>
    </location>
</feature>
<proteinExistence type="predicted"/>
<accession>A0ABQ8CZH1</accession>
<organism evidence="2 3">
    <name type="scientific">Brassica napus</name>
    <name type="common">Rape</name>
    <dbReference type="NCBI Taxonomy" id="3708"/>
    <lineage>
        <taxon>Eukaryota</taxon>
        <taxon>Viridiplantae</taxon>
        <taxon>Streptophyta</taxon>
        <taxon>Embryophyta</taxon>
        <taxon>Tracheophyta</taxon>
        <taxon>Spermatophyta</taxon>
        <taxon>Magnoliopsida</taxon>
        <taxon>eudicotyledons</taxon>
        <taxon>Gunneridae</taxon>
        <taxon>Pentapetalae</taxon>
        <taxon>rosids</taxon>
        <taxon>malvids</taxon>
        <taxon>Brassicales</taxon>
        <taxon>Brassicaceae</taxon>
        <taxon>Brassiceae</taxon>
        <taxon>Brassica</taxon>
    </lineage>
</organism>
<name>A0ABQ8CZH1_BRANA</name>
<comment type="caution">
    <text evidence="2">The sequence shown here is derived from an EMBL/GenBank/DDBJ whole genome shotgun (WGS) entry which is preliminary data.</text>
</comment>
<evidence type="ECO:0000313" key="3">
    <source>
        <dbReference type="Proteomes" id="UP000824890"/>
    </source>
</evidence>
<protein>
    <recommendedName>
        <fullName evidence="4">Btz domain-containing protein</fullName>
    </recommendedName>
</protein>
<evidence type="ECO:0000256" key="1">
    <source>
        <dbReference type="SAM" id="MobiDB-lite"/>
    </source>
</evidence>
<reference evidence="2 3" key="1">
    <citation type="submission" date="2021-05" db="EMBL/GenBank/DDBJ databases">
        <title>Genome Assembly of Synthetic Allotetraploid Brassica napus Reveals Homoeologous Exchanges between Subgenomes.</title>
        <authorList>
            <person name="Davis J.T."/>
        </authorList>
    </citation>
    <scope>NUCLEOTIDE SEQUENCE [LARGE SCALE GENOMIC DNA]</scope>
    <source>
        <strain evidence="3">cv. Da-Ae</strain>
        <tissue evidence="2">Seedling</tissue>
    </source>
</reference>
<evidence type="ECO:0000313" key="2">
    <source>
        <dbReference type="EMBL" id="KAH0922459.1"/>
    </source>
</evidence>
<gene>
    <name evidence="2" type="ORF">HID58_022477</name>
</gene>
<feature type="compositionally biased region" description="Basic and acidic residues" evidence="1">
    <location>
        <begin position="181"/>
        <end position="216"/>
    </location>
</feature>
<feature type="compositionally biased region" description="Polar residues" evidence="1">
    <location>
        <begin position="117"/>
        <end position="128"/>
    </location>
</feature>